<keyword evidence="2 5" id="KW-0067">ATP-binding</keyword>
<dbReference type="EMBL" id="NGJS01000005">
    <property type="protein sequence ID" value="RST99315.1"/>
    <property type="molecule type" value="Genomic_DNA"/>
</dbReference>
<sequence>MKILRADNLSKSYGEKILLNNVSFLIKEKDRIGLIGINGTGKSTLMSILAEKDNAENGEIDHPHDYQIGYLSQQTELDNDATVIDVVFDSQSPIMRAVKSYEKALADLASDGANPQFQAAYTKAEERMNQEDAWIADTNAKTILSKLGILFLDKRVSELSGGQKKRLGLAQVLIQEPDLLLLDEPTNHLDYQSIAWLENYLKQYKGALVVTTHDRYFLDRVTNRILELSHGNLYEYQGNYEVYLNQRAEREEIEEKQIHKNKQLYKQELIWMRAGVQGRGTKQQARINRFNDLKESVNNQQGTDDLSFSVATQRLGKKVIDVKHAYYKIDNKIILNDFSMLVQSRERLGITGENGSGKSTLLNLISGRLTIDSGVIDVGETVKIGYYTQENEQMDESKRMIQYLQEKAEQVKQNDGTTISVTEMLERFLFPRHMHGALISKLSGGEKRRLYLLNILIQHPNVLLLDEPTNDLDIETLTILEDYLETFPGAVITVSHDRYFLDKTMDKLLIFKGSGVIKVFYGLMSDYLLSDTEEVVESSETREWQDIEPPVEVKKEKNKLTYKEQQEWKTIETDIDSLEDVIAEINDTMVKFSNDAGKLQDLQKELSLKEHQLDQMIERWEYLSEFADS</sequence>
<dbReference type="PANTHER" id="PTHR42855:SF1">
    <property type="entry name" value="ABC TRANSPORTER DOMAIN-CONTAINING PROTEIN"/>
    <property type="match status" value="1"/>
</dbReference>
<proteinExistence type="predicted"/>
<keyword evidence="6" id="KW-1185">Reference proteome</keyword>
<dbReference type="Gene3D" id="1.10.287.380">
    <property type="entry name" value="Valyl-tRNA synthetase, C-terminal domain"/>
    <property type="match status" value="1"/>
</dbReference>
<protein>
    <submittedName>
        <fullName evidence="5">Multidrug ABC transporter ATP-binding protein</fullName>
    </submittedName>
</protein>
<organism evidence="5 6">
    <name type="scientific">Vagococcus vulneris</name>
    <dbReference type="NCBI Taxonomy" id="1977869"/>
    <lineage>
        <taxon>Bacteria</taxon>
        <taxon>Bacillati</taxon>
        <taxon>Bacillota</taxon>
        <taxon>Bacilli</taxon>
        <taxon>Lactobacillales</taxon>
        <taxon>Enterococcaceae</taxon>
        <taxon>Vagococcus</taxon>
    </lineage>
</organism>
<comment type="caution">
    <text evidence="5">The sequence shown here is derived from an EMBL/GenBank/DDBJ whole genome shotgun (WGS) entry which is preliminary data.</text>
</comment>
<evidence type="ECO:0000313" key="6">
    <source>
        <dbReference type="Proteomes" id="UP000287857"/>
    </source>
</evidence>
<dbReference type="InterPro" id="IPR051309">
    <property type="entry name" value="ABCF_ATPase"/>
</dbReference>
<feature type="coiled-coil region" evidence="3">
    <location>
        <begin position="575"/>
        <end position="619"/>
    </location>
</feature>
<evidence type="ECO:0000313" key="5">
    <source>
        <dbReference type="EMBL" id="RST99315.1"/>
    </source>
</evidence>
<dbReference type="InterPro" id="IPR017871">
    <property type="entry name" value="ABC_transporter-like_CS"/>
</dbReference>
<name>A0A429ZZ79_9ENTE</name>
<dbReference type="InterPro" id="IPR003439">
    <property type="entry name" value="ABC_transporter-like_ATP-bd"/>
</dbReference>
<dbReference type="CDD" id="cd03221">
    <property type="entry name" value="ABCF_EF-3"/>
    <property type="match status" value="2"/>
</dbReference>
<feature type="domain" description="ABC transporter" evidence="4">
    <location>
        <begin position="4"/>
        <end position="255"/>
    </location>
</feature>
<evidence type="ECO:0000256" key="3">
    <source>
        <dbReference type="SAM" id="Coils"/>
    </source>
</evidence>
<gene>
    <name evidence="5" type="ORF">CBF37_04930</name>
</gene>
<dbReference type="InterPro" id="IPR003593">
    <property type="entry name" value="AAA+_ATPase"/>
</dbReference>
<dbReference type="Proteomes" id="UP000287857">
    <property type="component" value="Unassembled WGS sequence"/>
</dbReference>
<dbReference type="Gene3D" id="3.40.50.300">
    <property type="entry name" value="P-loop containing nucleotide triphosphate hydrolases"/>
    <property type="match status" value="2"/>
</dbReference>
<dbReference type="OrthoDB" id="9760950at2"/>
<evidence type="ECO:0000256" key="1">
    <source>
        <dbReference type="ARBA" id="ARBA00022741"/>
    </source>
</evidence>
<keyword evidence="1" id="KW-0547">Nucleotide-binding</keyword>
<reference evidence="5 6" key="1">
    <citation type="submission" date="2017-05" db="EMBL/GenBank/DDBJ databases">
        <title>Vagococcus spp. assemblies.</title>
        <authorList>
            <person name="Gulvik C.A."/>
        </authorList>
    </citation>
    <scope>NUCLEOTIDE SEQUENCE [LARGE SCALE GENOMIC DNA]</scope>
    <source>
        <strain evidence="5 6">SS1995</strain>
    </source>
</reference>
<dbReference type="GO" id="GO:0005524">
    <property type="term" value="F:ATP binding"/>
    <property type="evidence" value="ECO:0007669"/>
    <property type="project" value="UniProtKB-KW"/>
</dbReference>
<dbReference type="Pfam" id="PF00005">
    <property type="entry name" value="ABC_tran"/>
    <property type="match status" value="2"/>
</dbReference>
<feature type="coiled-coil region" evidence="3">
    <location>
        <begin position="387"/>
        <end position="414"/>
    </location>
</feature>
<evidence type="ECO:0000259" key="4">
    <source>
        <dbReference type="PROSITE" id="PS50893"/>
    </source>
</evidence>
<dbReference type="InterPro" id="IPR032781">
    <property type="entry name" value="ABC_tran_Xtn"/>
</dbReference>
<dbReference type="GO" id="GO:0003677">
    <property type="term" value="F:DNA binding"/>
    <property type="evidence" value="ECO:0007669"/>
    <property type="project" value="InterPro"/>
</dbReference>
<dbReference type="InterPro" id="IPR032524">
    <property type="entry name" value="ABC_tran_C"/>
</dbReference>
<dbReference type="InterPro" id="IPR027417">
    <property type="entry name" value="P-loop_NTPase"/>
</dbReference>
<dbReference type="PROSITE" id="PS00211">
    <property type="entry name" value="ABC_TRANSPORTER_1"/>
    <property type="match status" value="1"/>
</dbReference>
<dbReference type="SMART" id="SM00382">
    <property type="entry name" value="AAA"/>
    <property type="match status" value="2"/>
</dbReference>
<dbReference type="PANTHER" id="PTHR42855">
    <property type="entry name" value="ABC TRANSPORTER ATP-BINDING SUBUNIT"/>
    <property type="match status" value="1"/>
</dbReference>
<dbReference type="GO" id="GO:0016887">
    <property type="term" value="F:ATP hydrolysis activity"/>
    <property type="evidence" value="ECO:0007669"/>
    <property type="project" value="InterPro"/>
</dbReference>
<dbReference type="InterPro" id="IPR037118">
    <property type="entry name" value="Val-tRNA_synth_C_sf"/>
</dbReference>
<dbReference type="Pfam" id="PF16326">
    <property type="entry name" value="ABC_tran_CTD"/>
    <property type="match status" value="1"/>
</dbReference>
<feature type="domain" description="ABC transporter" evidence="4">
    <location>
        <begin position="320"/>
        <end position="538"/>
    </location>
</feature>
<accession>A0A429ZZ79</accession>
<dbReference type="AlphaFoldDB" id="A0A429ZZ79"/>
<keyword evidence="3" id="KW-0175">Coiled coil</keyword>
<dbReference type="PROSITE" id="PS50893">
    <property type="entry name" value="ABC_TRANSPORTER_2"/>
    <property type="match status" value="2"/>
</dbReference>
<dbReference type="FunFam" id="3.40.50.300:FF:000011">
    <property type="entry name" value="Putative ABC transporter ATP-binding component"/>
    <property type="match status" value="1"/>
</dbReference>
<dbReference type="SUPFAM" id="SSF52540">
    <property type="entry name" value="P-loop containing nucleoside triphosphate hydrolases"/>
    <property type="match status" value="2"/>
</dbReference>
<dbReference type="Pfam" id="PF12848">
    <property type="entry name" value="ABC_tran_Xtn"/>
    <property type="match status" value="1"/>
</dbReference>
<dbReference type="RefSeq" id="WP_125983634.1">
    <property type="nucleotide sequence ID" value="NZ_NGJS01000005.1"/>
</dbReference>
<evidence type="ECO:0000256" key="2">
    <source>
        <dbReference type="ARBA" id="ARBA00022840"/>
    </source>
</evidence>